<evidence type="ECO:0000313" key="1">
    <source>
        <dbReference type="EMBL" id="CAF4377395.1"/>
    </source>
</evidence>
<evidence type="ECO:0000313" key="2">
    <source>
        <dbReference type="Proteomes" id="UP000663874"/>
    </source>
</evidence>
<dbReference type="Proteomes" id="UP000663874">
    <property type="component" value="Unassembled WGS sequence"/>
</dbReference>
<dbReference type="AlphaFoldDB" id="A0A820MSN0"/>
<feature type="non-terminal residue" evidence="1">
    <location>
        <position position="1"/>
    </location>
</feature>
<reference evidence="1" key="1">
    <citation type="submission" date="2021-02" db="EMBL/GenBank/DDBJ databases">
        <authorList>
            <person name="Nowell W R."/>
        </authorList>
    </citation>
    <scope>NUCLEOTIDE SEQUENCE</scope>
</reference>
<proteinExistence type="predicted"/>
<comment type="caution">
    <text evidence="1">The sequence shown here is derived from an EMBL/GenBank/DDBJ whole genome shotgun (WGS) entry which is preliminary data.</text>
</comment>
<dbReference type="EMBL" id="CAJOBE010057835">
    <property type="protein sequence ID" value="CAF4377395.1"/>
    <property type="molecule type" value="Genomic_DNA"/>
</dbReference>
<name>A0A820MSN0_9BILA</name>
<gene>
    <name evidence="1" type="ORF">FNK824_LOCUS43194</name>
</gene>
<organism evidence="1 2">
    <name type="scientific">Rotaria sordida</name>
    <dbReference type="NCBI Taxonomy" id="392033"/>
    <lineage>
        <taxon>Eukaryota</taxon>
        <taxon>Metazoa</taxon>
        <taxon>Spiralia</taxon>
        <taxon>Gnathifera</taxon>
        <taxon>Rotifera</taxon>
        <taxon>Eurotatoria</taxon>
        <taxon>Bdelloidea</taxon>
        <taxon>Philodinida</taxon>
        <taxon>Philodinidae</taxon>
        <taxon>Rotaria</taxon>
    </lineage>
</organism>
<sequence length="74" mass="7993">SKEIGLAVGIINRAKYRIANVDKKKLKQSSIKIKRAPTSIQQSTTQNNSSKISSVVHPFLTSSGILPSLDLSLS</sequence>
<accession>A0A820MSN0</accession>
<protein>
    <submittedName>
        <fullName evidence="1">Uncharacterized protein</fullName>
    </submittedName>
</protein>